<dbReference type="GO" id="GO:0000271">
    <property type="term" value="P:polysaccharide biosynthetic process"/>
    <property type="evidence" value="ECO:0007669"/>
    <property type="project" value="InterPro"/>
</dbReference>
<feature type="binding site" evidence="6">
    <location>
        <position position="134"/>
    </location>
    <ligand>
        <name>NAD(+)</name>
        <dbReference type="ChEBI" id="CHEBI:57540"/>
    </ligand>
</feature>
<dbReference type="InterPro" id="IPR014026">
    <property type="entry name" value="UDP-Glc/GDP-Man_DH_dimer"/>
</dbReference>
<evidence type="ECO:0000259" key="7">
    <source>
        <dbReference type="SMART" id="SM00984"/>
    </source>
</evidence>
<reference evidence="8 9" key="1">
    <citation type="submission" date="2018-06" db="EMBL/GenBank/DDBJ databases">
        <authorList>
            <consortium name="Pathogen Informatics"/>
            <person name="Doyle S."/>
        </authorList>
    </citation>
    <scope>NUCLEOTIDE SEQUENCE [LARGE SCALE GENOMIC DNA]</scope>
    <source>
        <strain evidence="8 9">NCTC13316</strain>
    </source>
</reference>
<dbReference type="AlphaFoldDB" id="A0A378JIY2"/>
<dbReference type="InterPro" id="IPR014027">
    <property type="entry name" value="UDP-Glc/GDP-Man_DH_C"/>
</dbReference>
<dbReference type="Pfam" id="PF03720">
    <property type="entry name" value="UDPG_MGDP_dh_C"/>
    <property type="match status" value="1"/>
</dbReference>
<dbReference type="PIRSF" id="PIRSF500134">
    <property type="entry name" value="UDPglc_DH_bac"/>
    <property type="match status" value="1"/>
</dbReference>
<feature type="binding site" evidence="5">
    <location>
        <position position="10"/>
    </location>
    <ligand>
        <name>substrate</name>
    </ligand>
</feature>
<dbReference type="EMBL" id="UGOD01000001">
    <property type="protein sequence ID" value="STX50711.1"/>
    <property type="molecule type" value="Genomic_DNA"/>
</dbReference>
<comment type="catalytic activity">
    <reaction evidence="3">
        <text>UDP-alpha-D-glucose + 2 NAD(+) + H2O = UDP-alpha-D-glucuronate + 2 NADH + 3 H(+)</text>
        <dbReference type="Rhea" id="RHEA:23596"/>
        <dbReference type="ChEBI" id="CHEBI:15377"/>
        <dbReference type="ChEBI" id="CHEBI:15378"/>
        <dbReference type="ChEBI" id="CHEBI:57540"/>
        <dbReference type="ChEBI" id="CHEBI:57945"/>
        <dbReference type="ChEBI" id="CHEBI:58052"/>
        <dbReference type="ChEBI" id="CHEBI:58885"/>
        <dbReference type="EC" id="1.1.1.22"/>
    </reaction>
</comment>
<dbReference type="Gene3D" id="1.20.5.100">
    <property type="entry name" value="Cytochrome c1, transmembrane anchor, C-terminal"/>
    <property type="match status" value="1"/>
</dbReference>
<dbReference type="GO" id="GO:0003979">
    <property type="term" value="F:UDP-glucose 6-dehydrogenase activity"/>
    <property type="evidence" value="ECO:0007669"/>
    <property type="project" value="UniProtKB-EC"/>
</dbReference>
<dbReference type="Pfam" id="PF00984">
    <property type="entry name" value="UDPG_MGDP_dh"/>
    <property type="match status" value="1"/>
</dbReference>
<feature type="binding site" evidence="6">
    <location>
        <position position="69"/>
    </location>
    <ligand>
        <name>NAD(+)</name>
        <dbReference type="ChEBI" id="CHEBI:57540"/>
    </ligand>
</feature>
<gene>
    <name evidence="8" type="primary">ugd_2</name>
    <name evidence="8" type="ORF">NCTC13316_00797</name>
</gene>
<keyword evidence="2 3" id="KW-0560">Oxidoreductase</keyword>
<keyword evidence="9" id="KW-1185">Reference proteome</keyword>
<dbReference type="InterPro" id="IPR036220">
    <property type="entry name" value="UDP-Glc/GDP-Man_DH_C_sf"/>
</dbReference>
<name>A0A378JIY2_9GAMM</name>
<feature type="binding site" evidence="5">
    <location>
        <position position="63"/>
    </location>
    <ligand>
        <name>substrate</name>
    </ligand>
</feature>
<evidence type="ECO:0000256" key="1">
    <source>
        <dbReference type="ARBA" id="ARBA00015132"/>
    </source>
</evidence>
<dbReference type="PANTHER" id="PTHR43750">
    <property type="entry name" value="UDP-GLUCOSE 6-DEHYDROGENASE TUAD"/>
    <property type="match status" value="1"/>
</dbReference>
<dbReference type="InterPro" id="IPR028357">
    <property type="entry name" value="UDPglc_DH_bac"/>
</dbReference>
<keyword evidence="3 6" id="KW-0520">NAD</keyword>
<organism evidence="8 9">
    <name type="scientific">Legionella busanensis</name>
    <dbReference type="NCBI Taxonomy" id="190655"/>
    <lineage>
        <taxon>Bacteria</taxon>
        <taxon>Pseudomonadati</taxon>
        <taxon>Pseudomonadota</taxon>
        <taxon>Gammaproteobacteria</taxon>
        <taxon>Legionellales</taxon>
        <taxon>Legionellaceae</taxon>
        <taxon>Legionella</taxon>
    </lineage>
</organism>
<feature type="domain" description="UDP-glucose/GDP-mannose dehydrogenase C-terminal" evidence="7">
    <location>
        <begin position="120"/>
        <end position="225"/>
    </location>
</feature>
<dbReference type="SUPFAM" id="SSF48179">
    <property type="entry name" value="6-phosphogluconate dehydrogenase C-terminal domain-like"/>
    <property type="match status" value="1"/>
</dbReference>
<feature type="active site" description="Nucleophile" evidence="4">
    <location>
        <position position="66"/>
    </location>
</feature>
<dbReference type="SUPFAM" id="SSF52413">
    <property type="entry name" value="UDP-glucose/GDP-mannose dehydrogenase C-terminal domain"/>
    <property type="match status" value="1"/>
</dbReference>
<dbReference type="InterPro" id="IPR017476">
    <property type="entry name" value="UDP-Glc/GDP-Man"/>
</dbReference>
<evidence type="ECO:0000256" key="4">
    <source>
        <dbReference type="PIRSR" id="PIRSR500134-1"/>
    </source>
</evidence>
<evidence type="ECO:0000313" key="8">
    <source>
        <dbReference type="EMBL" id="STX50711.1"/>
    </source>
</evidence>
<evidence type="ECO:0000256" key="6">
    <source>
        <dbReference type="PIRSR" id="PIRSR500134-3"/>
    </source>
</evidence>
<dbReference type="SMART" id="SM00984">
    <property type="entry name" value="UDPG_MGDP_dh_C"/>
    <property type="match status" value="1"/>
</dbReference>
<dbReference type="InterPro" id="IPR008927">
    <property type="entry name" value="6-PGluconate_DH-like_C_sf"/>
</dbReference>
<dbReference type="PANTHER" id="PTHR43750:SF3">
    <property type="entry name" value="UDP-GLUCOSE 6-DEHYDROGENASE TUAD"/>
    <property type="match status" value="1"/>
</dbReference>
<dbReference type="Gene3D" id="3.40.50.720">
    <property type="entry name" value="NAD(P)-binding Rossmann-like Domain"/>
    <property type="match status" value="1"/>
</dbReference>
<dbReference type="PIRSF" id="PIRSF000124">
    <property type="entry name" value="UDPglc_GDPman_dh"/>
    <property type="match status" value="1"/>
</dbReference>
<protein>
    <recommendedName>
        <fullName evidence="1 3">UDP-glucose 6-dehydrogenase</fullName>
        <ecNumber evidence="3">1.1.1.22</ecNumber>
    </recommendedName>
</protein>
<evidence type="ECO:0000256" key="2">
    <source>
        <dbReference type="ARBA" id="ARBA00023002"/>
    </source>
</evidence>
<comment type="similarity">
    <text evidence="3">Belongs to the UDP-glucose/GDP-mannose dehydrogenase family.</text>
</comment>
<dbReference type="NCBIfam" id="TIGR03026">
    <property type="entry name" value="NDP-sugDHase"/>
    <property type="match status" value="1"/>
</dbReference>
<dbReference type="EC" id="1.1.1.22" evidence="3"/>
<evidence type="ECO:0000313" key="9">
    <source>
        <dbReference type="Proteomes" id="UP000254794"/>
    </source>
</evidence>
<proteinExistence type="inferred from homology"/>
<dbReference type="GO" id="GO:0051287">
    <property type="term" value="F:NAD binding"/>
    <property type="evidence" value="ECO:0007669"/>
    <property type="project" value="InterPro"/>
</dbReference>
<evidence type="ECO:0000256" key="5">
    <source>
        <dbReference type="PIRSR" id="PIRSR500134-2"/>
    </source>
</evidence>
<feature type="binding site" evidence="5">
    <location>
        <position position="127"/>
    </location>
    <ligand>
        <name>substrate</name>
    </ligand>
</feature>
<feature type="binding site" evidence="5">
    <location>
        <begin position="55"/>
        <end position="59"/>
    </location>
    <ligand>
        <name>substrate</name>
    </ligand>
</feature>
<accession>A0A378JIY2</accession>
<dbReference type="Proteomes" id="UP000254794">
    <property type="component" value="Unassembled WGS sequence"/>
</dbReference>
<evidence type="ECO:0000256" key="3">
    <source>
        <dbReference type="PIRNR" id="PIRNR000124"/>
    </source>
</evidence>
<sequence length="257" mass="28286">MSRSSAELTKYAANAMLACRISFMNQVSQLAEKVGANIEDIRDGMALDPRIGPYFLQAGIGYGGSCFPKDVRALAQTAQSLNIDTAFLDAIDNVNELQKSWLFEHVANHFQQQLQGLTIGFWGLAFKPGTDDLREASSLVAIQSFLKAGAIIRVFDPAAVAKAQLLFQSSDNIVWCQDINDVFESKIDALIIATEWPAFKDYPLAILRDKLAGAPVFDGRNCFSLASVQKAGIAYYYSVGRPVVFNKEDMELVHYAN</sequence>